<keyword evidence="4" id="KW-0472">Membrane</keyword>
<dbReference type="Pfam" id="PF07980">
    <property type="entry name" value="SusD_RagB"/>
    <property type="match status" value="1"/>
</dbReference>
<dbReference type="AlphaFoldDB" id="A0A2S7IS25"/>
<dbReference type="InterPro" id="IPR011990">
    <property type="entry name" value="TPR-like_helical_dom_sf"/>
</dbReference>
<feature type="region of interest" description="Disordered" evidence="6">
    <location>
        <begin position="542"/>
        <end position="561"/>
    </location>
</feature>
<keyword evidence="3 7" id="KW-0732">Signal</keyword>
<comment type="similarity">
    <text evidence="2">Belongs to the SusD family.</text>
</comment>
<feature type="chain" id="PRO_5015778418" evidence="7">
    <location>
        <begin position="22"/>
        <end position="561"/>
    </location>
</feature>
<evidence type="ECO:0000256" key="4">
    <source>
        <dbReference type="ARBA" id="ARBA00023136"/>
    </source>
</evidence>
<gene>
    <name evidence="10" type="ORF">C5O19_12920</name>
</gene>
<evidence type="ECO:0000256" key="6">
    <source>
        <dbReference type="SAM" id="MobiDB-lite"/>
    </source>
</evidence>
<feature type="domain" description="RagB/SusD" evidence="8">
    <location>
        <begin position="267"/>
        <end position="561"/>
    </location>
</feature>
<evidence type="ECO:0000256" key="5">
    <source>
        <dbReference type="ARBA" id="ARBA00023237"/>
    </source>
</evidence>
<dbReference type="InterPro" id="IPR033985">
    <property type="entry name" value="SusD-like_N"/>
</dbReference>
<organism evidence="10 11">
    <name type="scientific">Siphonobacter curvatus</name>
    <dbReference type="NCBI Taxonomy" id="2094562"/>
    <lineage>
        <taxon>Bacteria</taxon>
        <taxon>Pseudomonadati</taxon>
        <taxon>Bacteroidota</taxon>
        <taxon>Cytophagia</taxon>
        <taxon>Cytophagales</taxon>
        <taxon>Cytophagaceae</taxon>
        <taxon>Siphonobacter</taxon>
    </lineage>
</organism>
<dbReference type="InterPro" id="IPR012944">
    <property type="entry name" value="SusD_RagB_dom"/>
</dbReference>
<comment type="caution">
    <text evidence="10">The sequence shown here is derived from an EMBL/GenBank/DDBJ whole genome shotgun (WGS) entry which is preliminary data.</text>
</comment>
<keyword evidence="5" id="KW-0998">Cell outer membrane</keyword>
<comment type="subcellular location">
    <subcellularLocation>
        <location evidence="1">Cell outer membrane</location>
    </subcellularLocation>
</comment>
<evidence type="ECO:0000256" key="1">
    <source>
        <dbReference type="ARBA" id="ARBA00004442"/>
    </source>
</evidence>
<reference evidence="11" key="1">
    <citation type="submission" date="2018-02" db="EMBL/GenBank/DDBJ databases">
        <title>Genome sequencing of Solimonas sp. HR-BB.</title>
        <authorList>
            <person name="Lee Y."/>
            <person name="Jeon C.O."/>
        </authorList>
    </citation>
    <scope>NUCLEOTIDE SEQUENCE [LARGE SCALE GENOMIC DNA]</scope>
    <source>
        <strain evidence="11">HR-U</strain>
    </source>
</reference>
<proteinExistence type="inferred from homology"/>
<evidence type="ECO:0000256" key="7">
    <source>
        <dbReference type="SAM" id="SignalP"/>
    </source>
</evidence>
<evidence type="ECO:0000259" key="9">
    <source>
        <dbReference type="Pfam" id="PF14322"/>
    </source>
</evidence>
<evidence type="ECO:0000256" key="2">
    <source>
        <dbReference type="ARBA" id="ARBA00006275"/>
    </source>
</evidence>
<dbReference type="SUPFAM" id="SSF48452">
    <property type="entry name" value="TPR-like"/>
    <property type="match status" value="1"/>
</dbReference>
<dbReference type="PROSITE" id="PS51257">
    <property type="entry name" value="PROKAR_LIPOPROTEIN"/>
    <property type="match status" value="1"/>
</dbReference>
<dbReference type="EMBL" id="PTRA01000001">
    <property type="protein sequence ID" value="PQA60479.1"/>
    <property type="molecule type" value="Genomic_DNA"/>
</dbReference>
<feature type="signal peptide" evidence="7">
    <location>
        <begin position="1"/>
        <end position="21"/>
    </location>
</feature>
<dbReference type="Pfam" id="PF14322">
    <property type="entry name" value="SusD-like_3"/>
    <property type="match status" value="1"/>
</dbReference>
<name>A0A2S7IS25_9BACT</name>
<sequence>MKKIVYSLLIASLMLTGQSCSNLLDEKAISSVGAEYYDTSAGFEAGVRAAYASLRDYYGREIGTNLTVFGTDTYTMGADGSYKYMNQYTTQFGSNVDLLRDLWNNLYVAINTMNILIDKANAGQVAGLADASKNTRIAELRFLRAHHYFLLVQNWGPVALTLTGNLEAKKDFNRAPVKDIYAAITADLEAAVTQLPTTTSDYGRATKGACEHLLARVYLTKATSEAAAADDYTKAATYAQNVTKNYSYALLNDFASVYDQANQVNSEIIFAVQYTNDALTDIGPSSSNTGTIYNGNQTHLFFGNEYDVQAGMKRDLANGRPWKRYMPTNYMLNVVFNPADRNKDSRYKKTFKDTWYANNPGTFTNVFDNSKTKVTFAAGDTAIFIPGVEWTQDQRAAKPYQILVPSQYRPTLFPPLKKFFDPLRQDVTAEWGSRDWFVMRLAETYLILAEANLKLGKMQEATDAINVVRVRAAWPGQQEAMKIKVSDLTMEFIMEERERELAGEMFRWYDLKRWGVLVERVKKYNPDAANIQQFHTLRPIPQTQIDRTTGGASAFPQNSGY</sequence>
<keyword evidence="11" id="KW-1185">Reference proteome</keyword>
<dbReference type="OrthoDB" id="906516at2"/>
<dbReference type="RefSeq" id="WP_104712818.1">
    <property type="nucleotide sequence ID" value="NZ_PTRA01000001.1"/>
</dbReference>
<dbReference type="Proteomes" id="UP000239590">
    <property type="component" value="Unassembled WGS sequence"/>
</dbReference>
<evidence type="ECO:0000313" key="10">
    <source>
        <dbReference type="EMBL" id="PQA60479.1"/>
    </source>
</evidence>
<accession>A0A2S7IS25</accession>
<protein>
    <submittedName>
        <fullName evidence="10">RagB/SusD family nutrient uptake outer membrane protein</fullName>
    </submittedName>
</protein>
<evidence type="ECO:0000259" key="8">
    <source>
        <dbReference type="Pfam" id="PF07980"/>
    </source>
</evidence>
<dbReference type="GO" id="GO:0009279">
    <property type="term" value="C:cell outer membrane"/>
    <property type="evidence" value="ECO:0007669"/>
    <property type="project" value="UniProtKB-SubCell"/>
</dbReference>
<dbReference type="Gene3D" id="1.25.40.390">
    <property type="match status" value="1"/>
</dbReference>
<feature type="domain" description="SusD-like N-terminal" evidence="9">
    <location>
        <begin position="41"/>
        <end position="219"/>
    </location>
</feature>
<evidence type="ECO:0000313" key="11">
    <source>
        <dbReference type="Proteomes" id="UP000239590"/>
    </source>
</evidence>
<evidence type="ECO:0000256" key="3">
    <source>
        <dbReference type="ARBA" id="ARBA00022729"/>
    </source>
</evidence>